<evidence type="ECO:0000313" key="11">
    <source>
        <dbReference type="Proteomes" id="UP001150879"/>
    </source>
</evidence>
<evidence type="ECO:0000256" key="8">
    <source>
        <dbReference type="SAM" id="Phobius"/>
    </source>
</evidence>
<comment type="subcellular location">
    <subcellularLocation>
        <location evidence="1 7">Membrane</location>
        <topology evidence="1 7">Single-pass type I membrane protein</topology>
    </subcellularLocation>
</comment>
<evidence type="ECO:0000256" key="4">
    <source>
        <dbReference type="ARBA" id="ARBA00022729"/>
    </source>
</evidence>
<comment type="similarity">
    <text evidence="2 7">Belongs to the EMP24/GP25L family.</text>
</comment>
<dbReference type="InterPro" id="IPR015720">
    <property type="entry name" value="Emp24-like"/>
</dbReference>
<keyword evidence="5 8" id="KW-1133">Transmembrane helix</keyword>
<comment type="caution">
    <text evidence="10">The sequence shown here is derived from an EMBL/GenBank/DDBJ whole genome shotgun (WGS) entry which is preliminary data.</text>
</comment>
<dbReference type="PANTHER" id="PTHR22811">
    <property type="entry name" value="TRANSMEMBRANE EMP24 DOMAIN-CONTAINING PROTEIN"/>
    <property type="match status" value="1"/>
</dbReference>
<dbReference type="Pfam" id="PF01105">
    <property type="entry name" value="EMP24_GP25L"/>
    <property type="match status" value="1"/>
</dbReference>
<evidence type="ECO:0000256" key="1">
    <source>
        <dbReference type="ARBA" id="ARBA00004479"/>
    </source>
</evidence>
<evidence type="ECO:0000313" key="10">
    <source>
        <dbReference type="EMBL" id="KAJ5193999.1"/>
    </source>
</evidence>
<feature type="transmembrane region" description="Helical" evidence="8">
    <location>
        <begin position="12"/>
        <end position="39"/>
    </location>
</feature>
<dbReference type="OrthoDB" id="3427at2759"/>
<dbReference type="Proteomes" id="UP001150879">
    <property type="component" value="Unassembled WGS sequence"/>
</dbReference>
<accession>A0A9W9JCQ9</accession>
<reference evidence="10" key="2">
    <citation type="journal article" date="2023" name="IMA Fungus">
        <title>Comparative genomic study of the Penicillium genus elucidates a diverse pangenome and 15 lateral gene transfer events.</title>
        <authorList>
            <person name="Petersen C."/>
            <person name="Sorensen T."/>
            <person name="Nielsen M.R."/>
            <person name="Sondergaard T.E."/>
            <person name="Sorensen J.L."/>
            <person name="Fitzpatrick D.A."/>
            <person name="Frisvad J.C."/>
            <person name="Nielsen K.L."/>
        </authorList>
    </citation>
    <scope>NUCLEOTIDE SEQUENCE</scope>
    <source>
        <strain evidence="10">IBT 16849</strain>
    </source>
</reference>
<organism evidence="10 11">
    <name type="scientific">Penicillium cf. griseofulvum</name>
    <dbReference type="NCBI Taxonomy" id="2972120"/>
    <lineage>
        <taxon>Eukaryota</taxon>
        <taxon>Fungi</taxon>
        <taxon>Dikarya</taxon>
        <taxon>Ascomycota</taxon>
        <taxon>Pezizomycotina</taxon>
        <taxon>Eurotiomycetes</taxon>
        <taxon>Eurotiomycetidae</taxon>
        <taxon>Eurotiales</taxon>
        <taxon>Aspergillaceae</taxon>
        <taxon>Penicillium</taxon>
    </lineage>
</organism>
<dbReference type="GO" id="GO:0016020">
    <property type="term" value="C:membrane"/>
    <property type="evidence" value="ECO:0007669"/>
    <property type="project" value="UniProtKB-SubCell"/>
</dbReference>
<evidence type="ECO:0000259" key="9">
    <source>
        <dbReference type="PROSITE" id="PS50866"/>
    </source>
</evidence>
<evidence type="ECO:0000256" key="2">
    <source>
        <dbReference type="ARBA" id="ARBA00007104"/>
    </source>
</evidence>
<dbReference type="PROSITE" id="PS50866">
    <property type="entry name" value="GOLD"/>
    <property type="match status" value="1"/>
</dbReference>
<feature type="non-terminal residue" evidence="10">
    <location>
        <position position="1"/>
    </location>
</feature>
<evidence type="ECO:0000256" key="5">
    <source>
        <dbReference type="ARBA" id="ARBA00022989"/>
    </source>
</evidence>
<sequence>RTWPCDYPIPHFLIMVFSGASSSWLASALTVLSFFSLLLPTNALYFYMEGRQTKCFFEDLPKDTLVAGRYETEIINPSSGTYAIDHTMKVHITVEETFDNDHRVVSKRDSHSGRFHFSAADAGQHKICFTPETDATSGWMSNSRGAVKLTVDIAIGETSKIETEDKDKMKDIVQRVKDLNSRLHDIRREQVYQRERESEFRDQSETTNSRVVRWTLIQLAVLSAACAWQLSHLRSFFIKQKLT</sequence>
<proteinExistence type="inferred from homology"/>
<keyword evidence="11" id="KW-1185">Reference proteome</keyword>
<gene>
    <name evidence="10" type="ORF">N7472_006465</name>
</gene>
<dbReference type="InterPro" id="IPR009038">
    <property type="entry name" value="GOLD_dom"/>
</dbReference>
<keyword evidence="3 7" id="KW-0812">Transmembrane</keyword>
<name>A0A9W9JCQ9_9EURO</name>
<dbReference type="EMBL" id="JAPQKP010000004">
    <property type="protein sequence ID" value="KAJ5193999.1"/>
    <property type="molecule type" value="Genomic_DNA"/>
</dbReference>
<protein>
    <recommendedName>
        <fullName evidence="9">GOLD domain-containing protein</fullName>
    </recommendedName>
</protein>
<evidence type="ECO:0000256" key="6">
    <source>
        <dbReference type="ARBA" id="ARBA00023136"/>
    </source>
</evidence>
<keyword evidence="4" id="KW-0732">Signal</keyword>
<dbReference type="SMART" id="SM01190">
    <property type="entry name" value="EMP24_GP25L"/>
    <property type="match status" value="1"/>
</dbReference>
<evidence type="ECO:0000256" key="7">
    <source>
        <dbReference type="RuleBase" id="RU003827"/>
    </source>
</evidence>
<evidence type="ECO:0000256" key="3">
    <source>
        <dbReference type="ARBA" id="ARBA00022692"/>
    </source>
</evidence>
<reference evidence="10" key="1">
    <citation type="submission" date="2022-11" db="EMBL/GenBank/DDBJ databases">
        <authorList>
            <person name="Petersen C."/>
        </authorList>
    </citation>
    <scope>NUCLEOTIDE SEQUENCE</scope>
    <source>
        <strain evidence="10">IBT 16849</strain>
    </source>
</reference>
<dbReference type="AlphaFoldDB" id="A0A9W9JCQ9"/>
<keyword evidence="6 8" id="KW-0472">Membrane</keyword>
<feature type="domain" description="GOLD" evidence="9">
    <location>
        <begin position="53"/>
        <end position="153"/>
    </location>
</feature>